<proteinExistence type="predicted"/>
<dbReference type="Pfam" id="PF00903">
    <property type="entry name" value="Glyoxalase"/>
    <property type="match status" value="1"/>
</dbReference>
<keyword evidence="3" id="KW-1185">Reference proteome</keyword>
<gene>
    <name evidence="2" type="ORF">C4K46_09380</name>
</gene>
<evidence type="ECO:0000313" key="3">
    <source>
        <dbReference type="Proteomes" id="UP001519296"/>
    </source>
</evidence>
<comment type="caution">
    <text evidence="2">The sequence shown here is derived from an EMBL/GenBank/DDBJ whole genome shotgun (WGS) entry which is preliminary data.</text>
</comment>
<dbReference type="SUPFAM" id="SSF54593">
    <property type="entry name" value="Glyoxalase/Bleomycin resistance protein/Dihydroxybiphenyl dioxygenase"/>
    <property type="match status" value="1"/>
</dbReference>
<name>A0ABS5B5P6_9STRE</name>
<dbReference type="PANTHER" id="PTHR33993:SF1">
    <property type="entry name" value="GLYOXALASE FAMILY PROTEIN"/>
    <property type="match status" value="1"/>
</dbReference>
<reference evidence="2 3" key="1">
    <citation type="submission" date="2018-02" db="EMBL/GenBank/DDBJ databases">
        <title>Draft genome sequence of Streptococcus oricebi CCUG 70868T type strain.</title>
        <authorList>
            <person name="Mendez V."/>
            <person name="Salva-Serra F."/>
            <person name="Jaen-Luchoro D."/>
            <person name="Gonzales-Siles L."/>
            <person name="Karlsson R."/>
            <person name="Engstrom-Jakobsson H."/>
            <person name="Busquets A."/>
            <person name="Gomila M."/>
            <person name="Pineiro-Iglesias B."/>
            <person name="Bennasar-Figueras A."/>
            <person name="Seeger M."/>
            <person name="Moore E."/>
        </authorList>
    </citation>
    <scope>NUCLEOTIDE SEQUENCE [LARGE SCALE GENOMIC DNA]</scope>
    <source>
        <strain evidence="2 3">CCUG 70868</strain>
    </source>
</reference>
<dbReference type="InterPro" id="IPR029068">
    <property type="entry name" value="Glyas_Bleomycin-R_OHBP_Dase"/>
</dbReference>
<dbReference type="RefSeq" id="WP_209628866.1">
    <property type="nucleotide sequence ID" value="NZ_PRDG01000006.1"/>
</dbReference>
<evidence type="ECO:0000259" key="1">
    <source>
        <dbReference type="Pfam" id="PF00903"/>
    </source>
</evidence>
<dbReference type="CDD" id="cd07247">
    <property type="entry name" value="SgaA_N_like"/>
    <property type="match status" value="1"/>
</dbReference>
<protein>
    <submittedName>
        <fullName evidence="2">Glyoxalase family protein</fullName>
    </submittedName>
</protein>
<dbReference type="InterPro" id="IPR052164">
    <property type="entry name" value="Anthracycline_SecMetBiosynth"/>
</dbReference>
<evidence type="ECO:0000313" key="2">
    <source>
        <dbReference type="EMBL" id="MBP2624145.1"/>
    </source>
</evidence>
<accession>A0ABS5B5P6</accession>
<organism evidence="2 3">
    <name type="scientific">Streptococcus oricebi</name>
    <dbReference type="NCBI Taxonomy" id="1547447"/>
    <lineage>
        <taxon>Bacteria</taxon>
        <taxon>Bacillati</taxon>
        <taxon>Bacillota</taxon>
        <taxon>Bacilli</taxon>
        <taxon>Lactobacillales</taxon>
        <taxon>Streptococcaceae</taxon>
        <taxon>Streptococcus</taxon>
    </lineage>
</organism>
<dbReference type="PANTHER" id="PTHR33993">
    <property type="entry name" value="GLYOXALASE-RELATED"/>
    <property type="match status" value="1"/>
</dbReference>
<dbReference type="EMBL" id="PRDG01000006">
    <property type="protein sequence ID" value="MBP2624145.1"/>
    <property type="molecule type" value="Genomic_DNA"/>
</dbReference>
<feature type="domain" description="Glyoxalase/fosfomycin resistance/dioxygenase" evidence="1">
    <location>
        <begin position="22"/>
        <end position="110"/>
    </location>
</feature>
<dbReference type="Proteomes" id="UP001519296">
    <property type="component" value="Unassembled WGS sequence"/>
</dbReference>
<dbReference type="Gene3D" id="3.10.180.10">
    <property type="entry name" value="2,3-Dihydroxybiphenyl 1,2-Dioxygenase, domain 1"/>
    <property type="match status" value="1"/>
</dbReference>
<dbReference type="InterPro" id="IPR004360">
    <property type="entry name" value="Glyas_Fos-R_dOase_dom"/>
</dbReference>
<sequence>MNNIPNQIDYIEFSAPDKASFKASQDFYQKVFGWNYQAWGDEYIDTDDSGLSSGITIEPKKAPLVVIYREDLEAALSQVKQAGGQITQGIFEFPGGRRFHFTDPAGTELAIWSQS</sequence>